<dbReference type="Proteomes" id="UP000076154">
    <property type="component" value="Unassembled WGS sequence"/>
</dbReference>
<feature type="region of interest" description="Disordered" evidence="1">
    <location>
        <begin position="41"/>
        <end position="98"/>
    </location>
</feature>
<organism evidence="3 4">
    <name type="scientific">Hypsizygus marmoreus</name>
    <name type="common">White beech mushroom</name>
    <name type="synonym">Agaricus marmoreus</name>
    <dbReference type="NCBI Taxonomy" id="39966"/>
    <lineage>
        <taxon>Eukaryota</taxon>
        <taxon>Fungi</taxon>
        <taxon>Dikarya</taxon>
        <taxon>Basidiomycota</taxon>
        <taxon>Agaricomycotina</taxon>
        <taxon>Agaricomycetes</taxon>
        <taxon>Agaricomycetidae</taxon>
        <taxon>Agaricales</taxon>
        <taxon>Tricholomatineae</taxon>
        <taxon>Lyophyllaceae</taxon>
        <taxon>Hypsizygus</taxon>
    </lineage>
</organism>
<protein>
    <submittedName>
        <fullName evidence="3">Uncharacterized protein</fullName>
    </submittedName>
</protein>
<feature type="transmembrane region" description="Helical" evidence="2">
    <location>
        <begin position="314"/>
        <end position="337"/>
    </location>
</feature>
<keyword evidence="4" id="KW-1185">Reference proteome</keyword>
<dbReference type="AlphaFoldDB" id="A0A369K3C7"/>
<sequence length="401" mass="43767">MASLPNLSSSEKHSPQPDTHVHPLPTSKLTAIHRFKSRLTHDSSKNEIVFPPPSWFINEDDDASKPSISRTPSGQEWSAAKDTSTPASDVETETEETEILPEPTTFAMKIKQLIESLPIPASVATAVGLGPTIPTDKGPPIPEGVDERTARLLASENVMNGEPESQRQSVWAVLERMRHGQFRSGAAVGEGEEESVMMYSPLEPTEGSEVELAESELEYIDEVLPSAPEPETAKGKAPEPTPVVKKRWVPSTTKISVLTTWWGYRIYLPPPVMTALDASHLKAAKRAAMFAAALQWFLKSIPMVLTVMPPQMRAPVKLLTTLTPLVAYIGVFVAWSWTRIRKCDKGNGVVLSATWLLPVALMPMAWDAGDIQGPKLRPPTPVPVPEEKDGDKKGKGKGKGK</sequence>
<accession>A0A369K3C7</accession>
<feature type="compositionally biased region" description="Polar residues" evidence="1">
    <location>
        <begin position="66"/>
        <end position="87"/>
    </location>
</feature>
<proteinExistence type="predicted"/>
<name>A0A369K3C7_HYPMA</name>
<dbReference type="STRING" id="39966.A0A369K3C7"/>
<dbReference type="EMBL" id="LUEZ02000010">
    <property type="protein sequence ID" value="RDB28458.1"/>
    <property type="molecule type" value="Genomic_DNA"/>
</dbReference>
<keyword evidence="2" id="KW-0812">Transmembrane</keyword>
<comment type="caution">
    <text evidence="3">The sequence shown here is derived from an EMBL/GenBank/DDBJ whole genome shotgun (WGS) entry which is preliminary data.</text>
</comment>
<dbReference type="InParanoid" id="A0A369K3C7"/>
<reference evidence="3" key="1">
    <citation type="submission" date="2018-04" db="EMBL/GenBank/DDBJ databases">
        <title>Whole genome sequencing of Hypsizygus marmoreus.</title>
        <authorList>
            <person name="Choi I.-G."/>
            <person name="Min B."/>
            <person name="Kim J.-G."/>
            <person name="Kim S."/>
            <person name="Oh Y.-L."/>
            <person name="Kong W.-S."/>
            <person name="Park H."/>
            <person name="Jeong J."/>
            <person name="Song E.-S."/>
        </authorList>
    </citation>
    <scope>NUCLEOTIDE SEQUENCE [LARGE SCALE GENOMIC DNA]</scope>
    <source>
        <strain evidence="3">51987-8</strain>
    </source>
</reference>
<evidence type="ECO:0000256" key="1">
    <source>
        <dbReference type="SAM" id="MobiDB-lite"/>
    </source>
</evidence>
<feature type="transmembrane region" description="Helical" evidence="2">
    <location>
        <begin position="349"/>
        <end position="366"/>
    </location>
</feature>
<gene>
    <name evidence="3" type="ORF">Hypma_016030</name>
</gene>
<evidence type="ECO:0000313" key="3">
    <source>
        <dbReference type="EMBL" id="RDB28458.1"/>
    </source>
</evidence>
<evidence type="ECO:0000256" key="2">
    <source>
        <dbReference type="SAM" id="Phobius"/>
    </source>
</evidence>
<keyword evidence="2" id="KW-1133">Transmembrane helix</keyword>
<feature type="region of interest" description="Disordered" evidence="1">
    <location>
        <begin position="1"/>
        <end position="28"/>
    </location>
</feature>
<feature type="region of interest" description="Disordered" evidence="1">
    <location>
        <begin position="371"/>
        <end position="401"/>
    </location>
</feature>
<keyword evidence="2" id="KW-0472">Membrane</keyword>
<feature type="compositionally biased region" description="Basic and acidic residues" evidence="1">
    <location>
        <begin position="10"/>
        <end position="21"/>
    </location>
</feature>
<evidence type="ECO:0000313" key="4">
    <source>
        <dbReference type="Proteomes" id="UP000076154"/>
    </source>
</evidence>
<dbReference type="OrthoDB" id="3247214at2759"/>